<dbReference type="InterPro" id="IPR020843">
    <property type="entry name" value="ER"/>
</dbReference>
<evidence type="ECO:0000313" key="6">
    <source>
        <dbReference type="EMBL" id="MCQ4636971.1"/>
    </source>
</evidence>
<evidence type="ECO:0000259" key="5">
    <source>
        <dbReference type="SMART" id="SM00829"/>
    </source>
</evidence>
<evidence type="ECO:0000256" key="2">
    <source>
        <dbReference type="ARBA" id="ARBA00022833"/>
    </source>
</evidence>
<comment type="caution">
    <text evidence="6">The sequence shown here is derived from an EMBL/GenBank/DDBJ whole genome shotgun (WGS) entry which is preliminary data.</text>
</comment>
<accession>A0ABT1RQ17</accession>
<dbReference type="InterPro" id="IPR036291">
    <property type="entry name" value="NAD(P)-bd_dom_sf"/>
</dbReference>
<feature type="domain" description="Enoyl reductase (ER)" evidence="5">
    <location>
        <begin position="10"/>
        <end position="346"/>
    </location>
</feature>
<comment type="cofactor">
    <cofactor evidence="4">
        <name>Zn(2+)</name>
        <dbReference type="ChEBI" id="CHEBI:29105"/>
    </cofactor>
</comment>
<dbReference type="Pfam" id="PF00107">
    <property type="entry name" value="ADH_zinc_N"/>
    <property type="match status" value="1"/>
</dbReference>
<sequence>MKAVLKTKDGKAGWEYKDVPRPEPKMDEVEIEVKAIGICGSEIHLYHDNHFYTPPVIVGHEFSGIVSRIGSNVTDYKVGDRVVAQMDKGACGKCEFCRKGMTNFCVRGKAVGYDIDGGWAEYYCTPEKYLLKLPENISYEVGTMAEPSNVVCQALYVRNTLKPGDVVFVQGGGTIGMLCAIYAKAMGASKIILSETNEGEIARLPIARKLKSVDRTVNIEKENLNQVIMEETDFRGADLIIECSGSEKGIAAMFDCLKKTGRVVVLGETAAKSVSLDWNNILVKKSCDITFSFGEIYEAWDIALRLMSLPQVEEDLNRMISHRLPLADFGKGFDLLEKKEGLKVILEP</sequence>
<keyword evidence="7" id="KW-1185">Reference proteome</keyword>
<gene>
    <name evidence="6" type="ORF">NE619_09525</name>
</gene>
<dbReference type="InterPro" id="IPR002328">
    <property type="entry name" value="ADH_Zn_CS"/>
</dbReference>
<dbReference type="PANTHER" id="PTHR43401">
    <property type="entry name" value="L-THREONINE 3-DEHYDROGENASE"/>
    <property type="match status" value="1"/>
</dbReference>
<dbReference type="SMART" id="SM00829">
    <property type="entry name" value="PKS_ER"/>
    <property type="match status" value="1"/>
</dbReference>
<dbReference type="Gene3D" id="3.40.50.720">
    <property type="entry name" value="NAD(P)-binding Rossmann-like Domain"/>
    <property type="match status" value="1"/>
</dbReference>
<evidence type="ECO:0000313" key="7">
    <source>
        <dbReference type="Proteomes" id="UP001524502"/>
    </source>
</evidence>
<dbReference type="InterPro" id="IPR013154">
    <property type="entry name" value="ADH-like_N"/>
</dbReference>
<name>A0ABT1RQ17_9FIRM</name>
<dbReference type="PANTHER" id="PTHR43401:SF2">
    <property type="entry name" value="L-THREONINE 3-DEHYDROGENASE"/>
    <property type="match status" value="1"/>
</dbReference>
<protein>
    <submittedName>
        <fullName evidence="6">Alcohol dehydrogenase catalytic domain-containing protein</fullName>
    </submittedName>
</protein>
<evidence type="ECO:0000256" key="4">
    <source>
        <dbReference type="RuleBase" id="RU361277"/>
    </source>
</evidence>
<dbReference type="SUPFAM" id="SSF50129">
    <property type="entry name" value="GroES-like"/>
    <property type="match status" value="1"/>
</dbReference>
<dbReference type="RefSeq" id="WP_256132161.1">
    <property type="nucleotide sequence ID" value="NZ_JANFXK010000009.1"/>
</dbReference>
<proteinExistence type="inferred from homology"/>
<dbReference type="InterPro" id="IPR011032">
    <property type="entry name" value="GroES-like_sf"/>
</dbReference>
<dbReference type="InterPro" id="IPR050129">
    <property type="entry name" value="Zn_alcohol_dh"/>
</dbReference>
<dbReference type="PROSITE" id="PS00059">
    <property type="entry name" value="ADH_ZINC"/>
    <property type="match status" value="1"/>
</dbReference>
<dbReference type="InterPro" id="IPR013149">
    <property type="entry name" value="ADH-like_C"/>
</dbReference>
<keyword evidence="2 4" id="KW-0862">Zinc</keyword>
<evidence type="ECO:0000256" key="3">
    <source>
        <dbReference type="ARBA" id="ARBA00023002"/>
    </source>
</evidence>
<dbReference type="Pfam" id="PF08240">
    <property type="entry name" value="ADH_N"/>
    <property type="match status" value="1"/>
</dbReference>
<keyword evidence="3" id="KW-0560">Oxidoreductase</keyword>
<keyword evidence="1 4" id="KW-0479">Metal-binding</keyword>
<dbReference type="EMBL" id="JANFXK010000009">
    <property type="protein sequence ID" value="MCQ4636971.1"/>
    <property type="molecule type" value="Genomic_DNA"/>
</dbReference>
<dbReference type="SUPFAM" id="SSF51735">
    <property type="entry name" value="NAD(P)-binding Rossmann-fold domains"/>
    <property type="match status" value="1"/>
</dbReference>
<evidence type="ECO:0000256" key="1">
    <source>
        <dbReference type="ARBA" id="ARBA00022723"/>
    </source>
</evidence>
<reference evidence="6 7" key="1">
    <citation type="submission" date="2022-06" db="EMBL/GenBank/DDBJ databases">
        <title>Isolation of gut microbiota from human fecal samples.</title>
        <authorList>
            <person name="Pamer E.G."/>
            <person name="Barat B."/>
            <person name="Waligurski E."/>
            <person name="Medina S."/>
            <person name="Paddock L."/>
            <person name="Mostad J."/>
        </authorList>
    </citation>
    <scope>NUCLEOTIDE SEQUENCE [LARGE SCALE GENOMIC DNA]</scope>
    <source>
        <strain evidence="6 7">SL.3.17</strain>
    </source>
</reference>
<comment type="similarity">
    <text evidence="4">Belongs to the zinc-containing alcohol dehydrogenase family.</text>
</comment>
<organism evidence="6 7">
    <name type="scientific">Anaerovorax odorimutans</name>
    <dbReference type="NCBI Taxonomy" id="109327"/>
    <lineage>
        <taxon>Bacteria</taxon>
        <taxon>Bacillati</taxon>
        <taxon>Bacillota</taxon>
        <taxon>Clostridia</taxon>
        <taxon>Peptostreptococcales</taxon>
        <taxon>Anaerovoracaceae</taxon>
        <taxon>Anaerovorax</taxon>
    </lineage>
</organism>
<dbReference type="Proteomes" id="UP001524502">
    <property type="component" value="Unassembled WGS sequence"/>
</dbReference>
<dbReference type="Gene3D" id="3.90.180.10">
    <property type="entry name" value="Medium-chain alcohol dehydrogenases, catalytic domain"/>
    <property type="match status" value="1"/>
</dbReference>